<accession>A0ACB8CYV1</accession>
<sequence>MSVTPSCSGRPYIRVTHDISIEEVLNIFTREWKFTLPRIVLVIISSLTTWQEWSAPRQLENFKEGLIKVGTLHNLIDTSPYLLDDKTWRT</sequence>
<name>A0ACB8CYV1_DERSI</name>
<gene>
    <name evidence="1" type="ORF">HPB49_018252</name>
</gene>
<keyword evidence="2" id="KW-1185">Reference proteome</keyword>
<evidence type="ECO:0000313" key="2">
    <source>
        <dbReference type="Proteomes" id="UP000821865"/>
    </source>
</evidence>
<dbReference type="Proteomes" id="UP000821865">
    <property type="component" value="Chromosome 4"/>
</dbReference>
<evidence type="ECO:0000313" key="1">
    <source>
        <dbReference type="EMBL" id="KAH7954400.1"/>
    </source>
</evidence>
<reference evidence="1" key="1">
    <citation type="submission" date="2020-05" db="EMBL/GenBank/DDBJ databases">
        <title>Large-scale comparative analyses of tick genomes elucidate their genetic diversity and vector capacities.</title>
        <authorList>
            <person name="Jia N."/>
            <person name="Wang J."/>
            <person name="Shi W."/>
            <person name="Du L."/>
            <person name="Sun Y."/>
            <person name="Zhan W."/>
            <person name="Jiang J."/>
            <person name="Wang Q."/>
            <person name="Zhang B."/>
            <person name="Ji P."/>
            <person name="Sakyi L.B."/>
            <person name="Cui X."/>
            <person name="Yuan T."/>
            <person name="Jiang B."/>
            <person name="Yang W."/>
            <person name="Lam T.T.-Y."/>
            <person name="Chang Q."/>
            <person name="Ding S."/>
            <person name="Wang X."/>
            <person name="Zhu J."/>
            <person name="Ruan X."/>
            <person name="Zhao L."/>
            <person name="Wei J."/>
            <person name="Que T."/>
            <person name="Du C."/>
            <person name="Cheng J."/>
            <person name="Dai P."/>
            <person name="Han X."/>
            <person name="Huang E."/>
            <person name="Gao Y."/>
            <person name="Liu J."/>
            <person name="Shao H."/>
            <person name="Ye R."/>
            <person name="Li L."/>
            <person name="Wei W."/>
            <person name="Wang X."/>
            <person name="Wang C."/>
            <person name="Yang T."/>
            <person name="Huo Q."/>
            <person name="Li W."/>
            <person name="Guo W."/>
            <person name="Chen H."/>
            <person name="Zhou L."/>
            <person name="Ni X."/>
            <person name="Tian J."/>
            <person name="Zhou Y."/>
            <person name="Sheng Y."/>
            <person name="Liu T."/>
            <person name="Pan Y."/>
            <person name="Xia L."/>
            <person name="Li J."/>
            <person name="Zhao F."/>
            <person name="Cao W."/>
        </authorList>
    </citation>
    <scope>NUCLEOTIDE SEQUENCE</scope>
    <source>
        <strain evidence="1">Dsil-2018</strain>
    </source>
</reference>
<organism evidence="1 2">
    <name type="scientific">Dermacentor silvarum</name>
    <name type="common">Tick</name>
    <dbReference type="NCBI Taxonomy" id="543639"/>
    <lineage>
        <taxon>Eukaryota</taxon>
        <taxon>Metazoa</taxon>
        <taxon>Ecdysozoa</taxon>
        <taxon>Arthropoda</taxon>
        <taxon>Chelicerata</taxon>
        <taxon>Arachnida</taxon>
        <taxon>Acari</taxon>
        <taxon>Parasitiformes</taxon>
        <taxon>Ixodida</taxon>
        <taxon>Ixodoidea</taxon>
        <taxon>Ixodidae</taxon>
        <taxon>Rhipicephalinae</taxon>
        <taxon>Dermacentor</taxon>
    </lineage>
</organism>
<protein>
    <submittedName>
        <fullName evidence="1">Uncharacterized protein</fullName>
    </submittedName>
</protein>
<comment type="caution">
    <text evidence="1">The sequence shown here is derived from an EMBL/GenBank/DDBJ whole genome shotgun (WGS) entry which is preliminary data.</text>
</comment>
<dbReference type="EMBL" id="CM023473">
    <property type="protein sequence ID" value="KAH7954400.1"/>
    <property type="molecule type" value="Genomic_DNA"/>
</dbReference>
<proteinExistence type="predicted"/>